<dbReference type="OrthoDB" id="21828at2"/>
<dbReference type="PANTHER" id="PTHR30561">
    <property type="entry name" value="SMR FAMILY PROTON-DEPENDENT DRUG EFFLUX TRANSPORTER SUGE"/>
    <property type="match status" value="1"/>
</dbReference>
<reference evidence="10" key="1">
    <citation type="journal article" date="2014" name="Genome Announc.">
        <title>Draft genome sequence of Weissella oryzae SG25T, isolated from fermented rice grains.</title>
        <authorList>
            <person name="Tanizawa Y."/>
            <person name="Fujisawa T."/>
            <person name="Mochizuki T."/>
            <person name="Kaminuma E."/>
            <person name="Suzuki Y."/>
            <person name="Nakamura Y."/>
            <person name="Tohno M."/>
        </authorList>
    </citation>
    <scope>NUCLEOTIDE SEQUENCE [LARGE SCALE GENOMIC DNA]</scope>
    <source>
        <strain evidence="10">DSM 25784 / JCM 18191 / LMG 30913 / SG25</strain>
    </source>
</reference>
<evidence type="ECO:0000256" key="5">
    <source>
        <dbReference type="ARBA" id="ARBA00022989"/>
    </source>
</evidence>
<dbReference type="Pfam" id="PF00893">
    <property type="entry name" value="Multi_Drug_Res"/>
    <property type="match status" value="1"/>
</dbReference>
<evidence type="ECO:0000256" key="8">
    <source>
        <dbReference type="SAM" id="Phobius"/>
    </source>
</evidence>
<comment type="subcellular location">
    <subcellularLocation>
        <location evidence="1 7">Cell membrane</location>
        <topology evidence="1 7">Multi-pass membrane protein</topology>
    </subcellularLocation>
</comment>
<keyword evidence="2" id="KW-0813">Transport</keyword>
<dbReference type="RefSeq" id="WP_027698473.1">
    <property type="nucleotide sequence ID" value="NZ_DF820485.1"/>
</dbReference>
<dbReference type="PANTHER" id="PTHR30561:SF0">
    <property type="entry name" value="GUANIDINIUM EXPORTER"/>
    <property type="match status" value="1"/>
</dbReference>
<evidence type="ECO:0000256" key="7">
    <source>
        <dbReference type="RuleBase" id="RU003942"/>
    </source>
</evidence>
<dbReference type="STRING" id="1329250.WOSG25_021540"/>
<sequence length="107" mass="11516">MAWIILILAGLMEVSGVIMINEWQRRKKWWAALGMALGGTLSIGLLTLAIRSIPMGTAYAIWTGIGAAGGTIAGMFLYHESRDKWRILFIILIIIGAVGLKATTSAA</sequence>
<dbReference type="AlphaFoldDB" id="A0A069CSJ5"/>
<dbReference type="EMBL" id="DF820485">
    <property type="protein sequence ID" value="GAK30357.1"/>
    <property type="molecule type" value="Genomic_DNA"/>
</dbReference>
<feature type="transmembrane region" description="Helical" evidence="8">
    <location>
        <begin position="57"/>
        <end position="79"/>
    </location>
</feature>
<gene>
    <name evidence="9" type="ORF">WOSG25_021540</name>
</gene>
<evidence type="ECO:0000313" key="9">
    <source>
        <dbReference type="EMBL" id="GAK30357.1"/>
    </source>
</evidence>
<organism evidence="9 10">
    <name type="scientific">Weissella oryzae (strain DSM 25784 / JCM 18191 / LMG 30913 / SG25)</name>
    <dbReference type="NCBI Taxonomy" id="1329250"/>
    <lineage>
        <taxon>Bacteria</taxon>
        <taxon>Bacillati</taxon>
        <taxon>Bacillota</taxon>
        <taxon>Bacilli</taxon>
        <taxon>Lactobacillales</taxon>
        <taxon>Lactobacillaceae</taxon>
        <taxon>Weissella</taxon>
    </lineage>
</organism>
<dbReference type="Gene3D" id="1.10.3730.20">
    <property type="match status" value="1"/>
</dbReference>
<dbReference type="InterPro" id="IPR037185">
    <property type="entry name" value="EmrE-like"/>
</dbReference>
<proteinExistence type="inferred from homology"/>
<dbReference type="SUPFAM" id="SSF103481">
    <property type="entry name" value="Multidrug resistance efflux transporter EmrE"/>
    <property type="match status" value="1"/>
</dbReference>
<dbReference type="GO" id="GO:0005886">
    <property type="term" value="C:plasma membrane"/>
    <property type="evidence" value="ECO:0007669"/>
    <property type="project" value="UniProtKB-SubCell"/>
</dbReference>
<keyword evidence="10" id="KW-1185">Reference proteome</keyword>
<dbReference type="InterPro" id="IPR000390">
    <property type="entry name" value="Small_drug/metabolite_transptr"/>
</dbReference>
<evidence type="ECO:0000256" key="3">
    <source>
        <dbReference type="ARBA" id="ARBA00022475"/>
    </source>
</evidence>
<evidence type="ECO:0000313" key="10">
    <source>
        <dbReference type="Proteomes" id="UP000030643"/>
    </source>
</evidence>
<evidence type="ECO:0000256" key="4">
    <source>
        <dbReference type="ARBA" id="ARBA00022692"/>
    </source>
</evidence>
<evidence type="ECO:0000256" key="6">
    <source>
        <dbReference type="ARBA" id="ARBA00023136"/>
    </source>
</evidence>
<evidence type="ECO:0000256" key="2">
    <source>
        <dbReference type="ARBA" id="ARBA00022448"/>
    </source>
</evidence>
<dbReference type="Proteomes" id="UP000030643">
    <property type="component" value="Unassembled WGS sequence"/>
</dbReference>
<keyword evidence="4 7" id="KW-0812">Transmembrane</keyword>
<evidence type="ECO:0000256" key="1">
    <source>
        <dbReference type="ARBA" id="ARBA00004651"/>
    </source>
</evidence>
<feature type="transmembrane region" description="Helical" evidence="8">
    <location>
        <begin position="29"/>
        <end position="50"/>
    </location>
</feature>
<keyword evidence="5 8" id="KW-1133">Transmembrane helix</keyword>
<dbReference type="InterPro" id="IPR045324">
    <property type="entry name" value="Small_multidrug_res"/>
</dbReference>
<dbReference type="eggNOG" id="COG2076">
    <property type="taxonomic scope" value="Bacteria"/>
</dbReference>
<comment type="similarity">
    <text evidence="7">Belongs to the drug/metabolite transporter (DMT) superfamily. Small multidrug resistance (SMR) (TC 2.A.7.1) family.</text>
</comment>
<accession>A0A069CSJ5</accession>
<name>A0A069CSJ5_WEIOS</name>
<protein>
    <submittedName>
        <fullName evidence="9">Multidrug resistance protein SMR</fullName>
    </submittedName>
</protein>
<dbReference type="GO" id="GO:0022857">
    <property type="term" value="F:transmembrane transporter activity"/>
    <property type="evidence" value="ECO:0007669"/>
    <property type="project" value="InterPro"/>
</dbReference>
<keyword evidence="3" id="KW-1003">Cell membrane</keyword>
<dbReference type="FunFam" id="1.10.3730.20:FF:000001">
    <property type="entry name" value="Quaternary ammonium compound resistance transporter SugE"/>
    <property type="match status" value="1"/>
</dbReference>
<feature type="transmembrane region" description="Helical" evidence="8">
    <location>
        <begin position="85"/>
        <end position="103"/>
    </location>
</feature>
<keyword evidence="6 8" id="KW-0472">Membrane</keyword>